<sequence>MSISEIISILFGALFIFIGLSFIIKVFRKDKQEEL</sequence>
<keyword evidence="1" id="KW-0472">Membrane</keyword>
<protein>
    <submittedName>
        <fullName evidence="2">Uncharacterized protein</fullName>
    </submittedName>
</protein>
<organism evidence="2 3">
    <name type="scientific">Malaciobacter marinus</name>
    <dbReference type="NCBI Taxonomy" id="505249"/>
    <lineage>
        <taxon>Bacteria</taxon>
        <taxon>Pseudomonadati</taxon>
        <taxon>Campylobacterota</taxon>
        <taxon>Epsilonproteobacteria</taxon>
        <taxon>Campylobacterales</taxon>
        <taxon>Arcobacteraceae</taxon>
        <taxon>Malaciobacter</taxon>
    </lineage>
</organism>
<name>A0AB36ZTA8_9BACT</name>
<dbReference type="EMBL" id="PTIW01000034">
    <property type="protein sequence ID" value="PPK59004.1"/>
    <property type="molecule type" value="Genomic_DNA"/>
</dbReference>
<comment type="caution">
    <text evidence="2">The sequence shown here is derived from an EMBL/GenBank/DDBJ whole genome shotgun (WGS) entry which is preliminary data.</text>
</comment>
<reference evidence="2 3" key="1">
    <citation type="submission" date="2018-02" db="EMBL/GenBank/DDBJ databases">
        <title>Subsurface microbial communities from deep shales in Ohio and West Virginia, USA.</title>
        <authorList>
            <person name="Wrighton K."/>
        </authorList>
    </citation>
    <scope>NUCLEOTIDE SEQUENCE [LARGE SCALE GENOMIC DNA]</scope>
    <source>
        <strain evidence="2 3">MARC-MIP3H16</strain>
    </source>
</reference>
<keyword evidence="1" id="KW-0812">Transmembrane</keyword>
<gene>
    <name evidence="2" type="ORF">B0F89_13428</name>
</gene>
<evidence type="ECO:0000313" key="2">
    <source>
        <dbReference type="EMBL" id="PPK59004.1"/>
    </source>
</evidence>
<accession>A0AB36ZTA8</accession>
<keyword evidence="1" id="KW-1133">Transmembrane helix</keyword>
<feature type="transmembrane region" description="Helical" evidence="1">
    <location>
        <begin position="6"/>
        <end position="27"/>
    </location>
</feature>
<dbReference type="AlphaFoldDB" id="A0AB36ZTA8"/>
<evidence type="ECO:0000256" key="1">
    <source>
        <dbReference type="SAM" id="Phobius"/>
    </source>
</evidence>
<proteinExistence type="predicted"/>
<evidence type="ECO:0000313" key="3">
    <source>
        <dbReference type="Proteomes" id="UP000239861"/>
    </source>
</evidence>
<dbReference type="Proteomes" id="UP000239861">
    <property type="component" value="Unassembled WGS sequence"/>
</dbReference>